<dbReference type="OrthoDB" id="566255at2759"/>
<keyword evidence="2" id="KW-0540">Nuclease</keyword>
<comment type="function">
    <text evidence="3">Bifunctional nuclease with both RNase and DNase activities. Involved in basal defense response. Participates in abscisic acid-derived callose deposition following infection by a necrotrophic pathogen.</text>
</comment>
<dbReference type="EnsemblPlants" id="PGSC0003DMT400039980">
    <property type="protein sequence ID" value="PGSC0003DMT400039980"/>
    <property type="gene ID" value="PGSC0003DMG400015464"/>
</dbReference>
<evidence type="ECO:0000313" key="5">
    <source>
        <dbReference type="EnsemblPlants" id="PGSC0003DMT400039980"/>
    </source>
</evidence>
<accession>M1B935</accession>
<evidence type="ECO:0000256" key="1">
    <source>
        <dbReference type="ARBA" id="ARBA00009095"/>
    </source>
</evidence>
<dbReference type="GO" id="GO:0004518">
    <property type="term" value="F:nuclease activity"/>
    <property type="evidence" value="ECO:0007669"/>
    <property type="project" value="UniProtKB-UniRule"/>
</dbReference>
<dbReference type="eggNOG" id="ENOG502QQ9S">
    <property type="taxonomic scope" value="Eukaryota"/>
</dbReference>
<dbReference type="Pfam" id="PF02577">
    <property type="entry name" value="BFN_dom"/>
    <property type="match status" value="1"/>
</dbReference>
<reference evidence="6" key="1">
    <citation type="journal article" date="2011" name="Nature">
        <title>Genome sequence and analysis of the tuber crop potato.</title>
        <authorList>
            <consortium name="The Potato Genome Sequencing Consortium"/>
        </authorList>
    </citation>
    <scope>NUCLEOTIDE SEQUENCE [LARGE SCALE GENOMIC DNA]</scope>
    <source>
        <strain evidence="6">cv. DM1-3 516 R44</strain>
    </source>
</reference>
<keyword evidence="2" id="KW-0378">Hydrolase</keyword>
<evidence type="ECO:0000313" key="6">
    <source>
        <dbReference type="Proteomes" id="UP000011115"/>
    </source>
</evidence>
<keyword evidence="6" id="KW-1185">Reference proteome</keyword>
<dbReference type="PaxDb" id="4113-PGSC0003DMT400039980"/>
<dbReference type="GO" id="GO:0005634">
    <property type="term" value="C:nucleus"/>
    <property type="evidence" value="ECO:0000318"/>
    <property type="project" value="GO_Central"/>
</dbReference>
<dbReference type="GO" id="GO:0030891">
    <property type="term" value="C:VCB complex"/>
    <property type="evidence" value="ECO:0000318"/>
    <property type="project" value="GO_Central"/>
</dbReference>
<reference evidence="5" key="2">
    <citation type="submission" date="2015-06" db="UniProtKB">
        <authorList>
            <consortium name="EnsemblPlants"/>
        </authorList>
    </citation>
    <scope>IDENTIFICATION</scope>
    <source>
        <strain evidence="5">DM1-3 516 R44</strain>
    </source>
</reference>
<dbReference type="PANTHER" id="PTHR15160">
    <property type="entry name" value="VON HIPPEL-LINDAU PROTEIN"/>
    <property type="match status" value="1"/>
</dbReference>
<protein>
    <submittedName>
        <fullName evidence="5">Nicotiana tabacum wound inducive mRNA, complete cds</fullName>
    </submittedName>
</protein>
<dbReference type="InterPro" id="IPR036104">
    <property type="entry name" value="BFN_sf"/>
</dbReference>
<proteinExistence type="inferred from homology"/>
<dbReference type="PANTHER" id="PTHR15160:SF15">
    <property type="entry name" value="BIFUNCTIONAL NUCLEASE 1-LIKE"/>
    <property type="match status" value="1"/>
</dbReference>
<dbReference type="Proteomes" id="UP000011115">
    <property type="component" value="Unassembled WGS sequence"/>
</dbReference>
<dbReference type="ExpressionAtlas" id="M1B935">
    <property type="expression patterns" value="baseline and differential"/>
</dbReference>
<sequence length="334" mass="36752">MSSLQVPVVFPLVRGKKAGTLSSPIVKAKMLRSEFLGFNGISRQRVNVTHVPRSRLSKLIGCSFSSSSNDSGSTAENFNESDDDYVTSSVVEAVEVHSGKDGFMIKMRDGSHVKCVHNNPQGVHVHNYAPNPAVVLKMEDGTGLLLPIIVLEMSSVLLMAAVRNVQLVQIFAPFQARPTMYQVLKEMVEKMGYTVKLVRVTKREHETYLAQLHLTKLDNDAESISFDLRPSDAINIAVNCKVPIQVNKKLAYSDGVRIVESADLAPRAASSDGLLFTGPDKPAGQPSTDEKEFILVRNMLVAAVEERYRDAGRGFTVDLRDSGMTTCCRQPDWI</sequence>
<gene>
    <name evidence="5" type="primary">LOC102591631</name>
</gene>
<evidence type="ECO:0000259" key="4">
    <source>
        <dbReference type="PROSITE" id="PS51658"/>
    </source>
</evidence>
<feature type="domain" description="BFN" evidence="4">
    <location>
        <begin position="115"/>
        <end position="258"/>
    </location>
</feature>
<dbReference type="Gene3D" id="3.10.690.10">
    <property type="entry name" value="Bifunctional nuclease domain"/>
    <property type="match status" value="1"/>
</dbReference>
<evidence type="ECO:0000256" key="3">
    <source>
        <dbReference type="ARBA" id="ARBA00025428"/>
    </source>
</evidence>
<dbReference type="SUPFAM" id="SSF103256">
    <property type="entry name" value="Hypothetical protein TM0160"/>
    <property type="match status" value="1"/>
</dbReference>
<dbReference type="Gramene" id="PGSC0003DMT400039980">
    <property type="protein sequence ID" value="PGSC0003DMT400039980"/>
    <property type="gene ID" value="PGSC0003DMG400015464"/>
</dbReference>
<dbReference type="GO" id="GO:0016567">
    <property type="term" value="P:protein ubiquitination"/>
    <property type="evidence" value="ECO:0000318"/>
    <property type="project" value="GO_Central"/>
</dbReference>
<name>M1B935_SOLTU</name>
<dbReference type="InterPro" id="IPR003729">
    <property type="entry name" value="Bi_nuclease_dom"/>
</dbReference>
<dbReference type="AlphaFoldDB" id="M1B935"/>
<dbReference type="InParanoid" id="M1B935"/>
<dbReference type="OMA" id="KHLRCAH"/>
<comment type="similarity">
    <text evidence="1">Belongs to the bifunctional nuclease family.</text>
</comment>
<evidence type="ECO:0000256" key="2">
    <source>
        <dbReference type="ARBA" id="ARBA00022722"/>
    </source>
</evidence>
<dbReference type="STRING" id="4113.M1B935"/>
<dbReference type="PROSITE" id="PS51658">
    <property type="entry name" value="BFN"/>
    <property type="match status" value="1"/>
</dbReference>
<organism evidence="5 6">
    <name type="scientific">Solanum tuberosum</name>
    <name type="common">Potato</name>
    <dbReference type="NCBI Taxonomy" id="4113"/>
    <lineage>
        <taxon>Eukaryota</taxon>
        <taxon>Viridiplantae</taxon>
        <taxon>Streptophyta</taxon>
        <taxon>Embryophyta</taxon>
        <taxon>Tracheophyta</taxon>
        <taxon>Spermatophyta</taxon>
        <taxon>Magnoliopsida</taxon>
        <taxon>eudicotyledons</taxon>
        <taxon>Gunneridae</taxon>
        <taxon>Pentapetalae</taxon>
        <taxon>asterids</taxon>
        <taxon>lamiids</taxon>
        <taxon>Solanales</taxon>
        <taxon>Solanaceae</taxon>
        <taxon>Solanoideae</taxon>
        <taxon>Solaneae</taxon>
        <taxon>Solanum</taxon>
    </lineage>
</organism>